<reference evidence="2" key="1">
    <citation type="journal article" date="2020" name="G3 (Bethesda)">
        <title>High-Quality Assemblies for Three Invasive Social Wasps from the &lt;i&gt;Vespula&lt;/i&gt; Genus.</title>
        <authorList>
            <person name="Harrop T.W.R."/>
            <person name="Guhlin J."/>
            <person name="McLaughlin G.M."/>
            <person name="Permina E."/>
            <person name="Stockwell P."/>
            <person name="Gilligan J."/>
            <person name="Le Lec M.F."/>
            <person name="Gruber M.A.M."/>
            <person name="Quinn O."/>
            <person name="Lovegrove M."/>
            <person name="Duncan E.J."/>
            <person name="Remnant E.J."/>
            <person name="Van Eeckhoven J."/>
            <person name="Graham B."/>
            <person name="Knapp R.A."/>
            <person name="Langford K.W."/>
            <person name="Kronenberg Z."/>
            <person name="Press M.O."/>
            <person name="Eacker S.M."/>
            <person name="Wilson-Rankin E.E."/>
            <person name="Purcell J."/>
            <person name="Lester P.J."/>
            <person name="Dearden P.K."/>
        </authorList>
    </citation>
    <scope>NUCLEOTIDE SEQUENCE</scope>
    <source>
        <strain evidence="2">Linc-1</strain>
    </source>
</reference>
<dbReference type="InterPro" id="IPR031139">
    <property type="entry name" value="RPGRIP1_fam"/>
</dbReference>
<accession>A0A834JZQ4</accession>
<name>A0A834JZQ4_VESGE</name>
<evidence type="ECO:0000313" key="2">
    <source>
        <dbReference type="EMBL" id="KAF7397628.1"/>
    </source>
</evidence>
<dbReference type="PANTHER" id="PTHR14240:SF5">
    <property type="entry name" value="RPGRIP1 C-TERMINAL DOMAIN-CONTAINING PROTEIN"/>
    <property type="match status" value="1"/>
</dbReference>
<proteinExistence type="predicted"/>
<feature type="domain" description="RPGRIP1 C-terminal" evidence="1">
    <location>
        <begin position="1"/>
        <end position="142"/>
    </location>
</feature>
<comment type="caution">
    <text evidence="2">The sequence shown here is derived from an EMBL/GenBank/DDBJ whole genome shotgun (WGS) entry which is preliminary data.</text>
</comment>
<protein>
    <recommendedName>
        <fullName evidence="1">RPGRIP1 C-terminal domain-containing protein</fullName>
    </recommendedName>
</protein>
<organism evidence="2 3">
    <name type="scientific">Vespula germanica</name>
    <name type="common">German yellow jacket</name>
    <name type="synonym">Paravespula germanica</name>
    <dbReference type="NCBI Taxonomy" id="30212"/>
    <lineage>
        <taxon>Eukaryota</taxon>
        <taxon>Metazoa</taxon>
        <taxon>Ecdysozoa</taxon>
        <taxon>Arthropoda</taxon>
        <taxon>Hexapoda</taxon>
        <taxon>Insecta</taxon>
        <taxon>Pterygota</taxon>
        <taxon>Neoptera</taxon>
        <taxon>Endopterygota</taxon>
        <taxon>Hymenoptera</taxon>
        <taxon>Apocrita</taxon>
        <taxon>Aculeata</taxon>
        <taxon>Vespoidea</taxon>
        <taxon>Vespidae</taxon>
        <taxon>Vespinae</taxon>
        <taxon>Vespula</taxon>
    </lineage>
</organism>
<dbReference type="Proteomes" id="UP000617340">
    <property type="component" value="Unassembled WGS sequence"/>
</dbReference>
<evidence type="ECO:0000259" key="1">
    <source>
        <dbReference type="Pfam" id="PF18111"/>
    </source>
</evidence>
<dbReference type="InterPro" id="IPR035892">
    <property type="entry name" value="C2_domain_sf"/>
</dbReference>
<dbReference type="AlphaFoldDB" id="A0A834JZQ4"/>
<dbReference type="Pfam" id="PF18111">
    <property type="entry name" value="RPGR1_C"/>
    <property type="match status" value="1"/>
</dbReference>
<dbReference type="PANTHER" id="PTHR14240">
    <property type="entry name" value="RETINITIS PIGMENTOSA GTPASE REGULATOR-INTERACTING PROTEIN"/>
    <property type="match status" value="1"/>
</dbReference>
<dbReference type="Gene3D" id="2.60.40.150">
    <property type="entry name" value="C2 domain"/>
    <property type="match status" value="1"/>
</dbReference>
<sequence>MLDDDVHLLYVEYSFLGYRGADMETESVTKPKTYTEPLIYNFRKVFSIDEEYHSIERNTLRAMLHESINPNIKFILVSEPLPAETDIKDCVEIGYAYFNIREYALGDDDQSITLPIINQMQTEQIGLLTIYVQGLDAIRECLSGDM</sequence>
<dbReference type="EMBL" id="JACSDZ010000008">
    <property type="protein sequence ID" value="KAF7397628.1"/>
    <property type="molecule type" value="Genomic_DNA"/>
</dbReference>
<keyword evidence="3" id="KW-1185">Reference proteome</keyword>
<evidence type="ECO:0000313" key="3">
    <source>
        <dbReference type="Proteomes" id="UP000617340"/>
    </source>
</evidence>
<gene>
    <name evidence="2" type="ORF">HZH68_008850</name>
</gene>
<dbReference type="InterPro" id="IPR041091">
    <property type="entry name" value="RPGRIP1_C"/>
</dbReference>